<dbReference type="Pfam" id="PF01965">
    <property type="entry name" value="DJ-1_PfpI"/>
    <property type="match status" value="1"/>
</dbReference>
<comment type="caution">
    <text evidence="2">The sequence shown here is derived from an EMBL/GenBank/DDBJ whole genome shotgun (WGS) entry which is preliminary data.</text>
</comment>
<gene>
    <name evidence="2" type="ORF">DHEL01_v206650</name>
</gene>
<sequence>MSTPFTLQDPGRPIHVGIILLAAITELSDVAPIDYLHVLDQKLLSSFPDSIFSADDKAAGLNCVFHWVAETDKAPCKLTAGAQLVPTDTFETCPPLDIVLTGATGVGYEMTKAELAFVRKSWNDCSAYLAICYGQECLLKAGILEGKTVTAPSDLLPSLRQEYPGTTWVEKRWQRDGKLWTSGTNMNGLDLMRAFILHTWGEGKGDLIAKASKLAAWPVRDVDYGDC</sequence>
<dbReference type="Proteomes" id="UP000094444">
    <property type="component" value="Unassembled WGS sequence"/>
</dbReference>
<dbReference type="OrthoDB" id="543156at2759"/>
<accession>A0A2P5HXI3</accession>
<keyword evidence="3" id="KW-1185">Reference proteome</keyword>
<dbReference type="InterPro" id="IPR002818">
    <property type="entry name" value="DJ-1/PfpI"/>
</dbReference>
<dbReference type="AlphaFoldDB" id="A0A2P5HXI3"/>
<evidence type="ECO:0000259" key="1">
    <source>
        <dbReference type="Pfam" id="PF01965"/>
    </source>
</evidence>
<organism evidence="2 3">
    <name type="scientific">Diaporthe helianthi</name>
    <dbReference type="NCBI Taxonomy" id="158607"/>
    <lineage>
        <taxon>Eukaryota</taxon>
        <taxon>Fungi</taxon>
        <taxon>Dikarya</taxon>
        <taxon>Ascomycota</taxon>
        <taxon>Pezizomycotina</taxon>
        <taxon>Sordariomycetes</taxon>
        <taxon>Sordariomycetidae</taxon>
        <taxon>Diaporthales</taxon>
        <taxon>Diaporthaceae</taxon>
        <taxon>Diaporthe</taxon>
    </lineage>
</organism>
<dbReference type="InParanoid" id="A0A2P5HXI3"/>
<dbReference type="PANTHER" id="PTHR43130:SF7">
    <property type="entry name" value="DJ-1_PFPI DOMAIN-CONTAINING PROTEIN"/>
    <property type="match status" value="1"/>
</dbReference>
<reference evidence="2" key="1">
    <citation type="submission" date="2017-09" db="EMBL/GenBank/DDBJ databases">
        <title>Polyketide synthases of a Diaporthe helianthi virulent isolate.</title>
        <authorList>
            <person name="Baroncelli R."/>
        </authorList>
    </citation>
    <scope>NUCLEOTIDE SEQUENCE [LARGE SCALE GENOMIC DNA]</scope>
    <source>
        <strain evidence="2">7/96</strain>
    </source>
</reference>
<feature type="domain" description="DJ-1/PfpI" evidence="1">
    <location>
        <begin position="68"/>
        <end position="196"/>
    </location>
</feature>
<name>A0A2P5HXI3_DIAHE</name>
<dbReference type="PANTHER" id="PTHR43130">
    <property type="entry name" value="ARAC-FAMILY TRANSCRIPTIONAL REGULATOR"/>
    <property type="match status" value="1"/>
</dbReference>
<protein>
    <recommendedName>
        <fullName evidence="1">DJ-1/PfpI domain-containing protein</fullName>
    </recommendedName>
</protein>
<dbReference type="InterPro" id="IPR052158">
    <property type="entry name" value="INH-QAR"/>
</dbReference>
<dbReference type="Gene3D" id="3.40.50.880">
    <property type="match status" value="1"/>
</dbReference>
<dbReference type="STRING" id="158607.A0A2P5HXI3"/>
<proteinExistence type="predicted"/>
<evidence type="ECO:0000313" key="2">
    <source>
        <dbReference type="EMBL" id="POS74954.1"/>
    </source>
</evidence>
<dbReference type="EMBL" id="MAVT02000553">
    <property type="protein sequence ID" value="POS74954.1"/>
    <property type="molecule type" value="Genomic_DNA"/>
</dbReference>
<evidence type="ECO:0000313" key="3">
    <source>
        <dbReference type="Proteomes" id="UP000094444"/>
    </source>
</evidence>
<dbReference type="InterPro" id="IPR029062">
    <property type="entry name" value="Class_I_gatase-like"/>
</dbReference>
<dbReference type="SUPFAM" id="SSF52317">
    <property type="entry name" value="Class I glutamine amidotransferase-like"/>
    <property type="match status" value="1"/>
</dbReference>